<dbReference type="GO" id="GO:1900376">
    <property type="term" value="P:regulation of secondary metabolite biosynthetic process"/>
    <property type="evidence" value="ECO:0007669"/>
    <property type="project" value="TreeGrafter"/>
</dbReference>
<dbReference type="GO" id="GO:0005829">
    <property type="term" value="C:cytosol"/>
    <property type="evidence" value="ECO:0007669"/>
    <property type="project" value="TreeGrafter"/>
</dbReference>
<feature type="binding site" evidence="8">
    <location>
        <position position="138"/>
    </location>
    <ligand>
        <name>Fe cation</name>
        <dbReference type="ChEBI" id="CHEBI:24875"/>
    </ligand>
</feature>
<dbReference type="RefSeq" id="WP_093309490.1">
    <property type="nucleotide sequence ID" value="NZ_FNYH01000006.1"/>
</dbReference>
<proteinExistence type="inferred from homology"/>
<dbReference type="GO" id="GO:0000976">
    <property type="term" value="F:transcription cis-regulatory region binding"/>
    <property type="evidence" value="ECO:0007669"/>
    <property type="project" value="TreeGrafter"/>
</dbReference>
<feature type="binding site" evidence="8">
    <location>
        <position position="121"/>
    </location>
    <ligand>
        <name>Fe cation</name>
        <dbReference type="ChEBI" id="CHEBI:24875"/>
    </ligand>
</feature>
<evidence type="ECO:0000256" key="3">
    <source>
        <dbReference type="ARBA" id="ARBA00022833"/>
    </source>
</evidence>
<keyword evidence="5 9" id="KW-0238">DNA-binding</keyword>
<evidence type="ECO:0000256" key="8">
    <source>
        <dbReference type="PIRSR" id="PIRSR602481-2"/>
    </source>
</evidence>
<evidence type="ECO:0000256" key="1">
    <source>
        <dbReference type="ARBA" id="ARBA00007957"/>
    </source>
</evidence>
<dbReference type="PANTHER" id="PTHR33202">
    <property type="entry name" value="ZINC UPTAKE REGULATION PROTEIN"/>
    <property type="match status" value="1"/>
</dbReference>
<comment type="cofactor">
    <cofactor evidence="8">
        <name>Mn(2+)</name>
        <dbReference type="ChEBI" id="CHEBI:29035"/>
    </cofactor>
    <cofactor evidence="8">
        <name>Fe(2+)</name>
        <dbReference type="ChEBI" id="CHEBI:29033"/>
    </cofactor>
    <text evidence="8">Binds 1 Mn(2+) or Fe(2+) ion per subunit.</text>
</comment>
<comment type="similarity">
    <text evidence="1 9">Belongs to the Fur family.</text>
</comment>
<keyword evidence="2 9" id="KW-0678">Repressor</keyword>
<dbReference type="Gene3D" id="1.10.10.10">
    <property type="entry name" value="Winged helix-like DNA-binding domain superfamily/Winged helix DNA-binding domain"/>
    <property type="match status" value="1"/>
</dbReference>
<dbReference type="STRING" id="64971.SAMN05421831_10698"/>
<organism evidence="10 11">
    <name type="scientific">Allopseudospirillum japonicum</name>
    <dbReference type="NCBI Taxonomy" id="64971"/>
    <lineage>
        <taxon>Bacteria</taxon>
        <taxon>Pseudomonadati</taxon>
        <taxon>Pseudomonadota</taxon>
        <taxon>Gammaproteobacteria</taxon>
        <taxon>Oceanospirillales</taxon>
        <taxon>Oceanospirillaceae</taxon>
        <taxon>Allopseudospirillum</taxon>
    </lineage>
</organism>
<keyword evidence="11" id="KW-1185">Reference proteome</keyword>
<evidence type="ECO:0000313" key="11">
    <source>
        <dbReference type="Proteomes" id="UP000242999"/>
    </source>
</evidence>
<dbReference type="GO" id="GO:0045892">
    <property type="term" value="P:negative regulation of DNA-templated transcription"/>
    <property type="evidence" value="ECO:0007669"/>
    <property type="project" value="TreeGrafter"/>
</dbReference>
<dbReference type="Proteomes" id="UP000242999">
    <property type="component" value="Unassembled WGS sequence"/>
</dbReference>
<comment type="cofactor">
    <cofactor evidence="7">
        <name>Zn(2+)</name>
        <dbReference type="ChEBI" id="CHEBI:29105"/>
    </cofactor>
    <text evidence="7">Binds 1 zinc ion per subunit.</text>
</comment>
<dbReference type="Gene3D" id="3.30.1490.190">
    <property type="match status" value="1"/>
</dbReference>
<feature type="binding site" evidence="7">
    <location>
        <position position="149"/>
    </location>
    <ligand>
        <name>Zn(2+)</name>
        <dbReference type="ChEBI" id="CHEBI:29105"/>
    </ligand>
</feature>
<sequence length="156" mass="17141">MVGNTNLQTRLAWLQRAEALCKQQGARLTPTRKRVLELIIDAPCGAKAYDILDKLTQENASARPPTIYRALDFLLAQGLIHRIESLNAYVACCDPEHAHGYQLLICECCGQVTELPAAAVEAKLYQIAASIDFTLKRHTIELQGICATCAQETSAD</sequence>
<evidence type="ECO:0000256" key="5">
    <source>
        <dbReference type="ARBA" id="ARBA00023125"/>
    </source>
</evidence>
<protein>
    <recommendedName>
        <fullName evidence="9">Ferric uptake regulation protein</fullName>
    </recommendedName>
</protein>
<dbReference type="InterPro" id="IPR043135">
    <property type="entry name" value="Fur_C"/>
</dbReference>
<evidence type="ECO:0000313" key="10">
    <source>
        <dbReference type="EMBL" id="SEI64926.1"/>
    </source>
</evidence>
<dbReference type="AlphaFoldDB" id="A0A1H6SDN8"/>
<evidence type="ECO:0000256" key="7">
    <source>
        <dbReference type="PIRSR" id="PIRSR602481-1"/>
    </source>
</evidence>
<dbReference type="GO" id="GO:0003700">
    <property type="term" value="F:DNA-binding transcription factor activity"/>
    <property type="evidence" value="ECO:0007669"/>
    <property type="project" value="UniProtKB-UniRule"/>
</dbReference>
<feature type="binding site" evidence="7">
    <location>
        <position position="146"/>
    </location>
    <ligand>
        <name>Zn(2+)</name>
        <dbReference type="ChEBI" id="CHEBI:29105"/>
    </ligand>
</feature>
<feature type="binding site" evidence="7">
    <location>
        <position position="109"/>
    </location>
    <ligand>
        <name>Zn(2+)</name>
        <dbReference type="ChEBI" id="CHEBI:29105"/>
    </ligand>
</feature>
<comment type="subcellular location">
    <subcellularLocation>
        <location evidence="9">Cytoplasm</location>
    </subcellularLocation>
</comment>
<dbReference type="CDD" id="cd07153">
    <property type="entry name" value="Fur_like"/>
    <property type="match status" value="1"/>
</dbReference>
<dbReference type="OrthoDB" id="9801127at2"/>
<evidence type="ECO:0000256" key="9">
    <source>
        <dbReference type="RuleBase" id="RU364037"/>
    </source>
</evidence>
<keyword evidence="6 9" id="KW-0804">Transcription</keyword>
<dbReference type="InterPro" id="IPR036388">
    <property type="entry name" value="WH-like_DNA-bd_sf"/>
</dbReference>
<keyword evidence="9" id="KW-0963">Cytoplasm</keyword>
<evidence type="ECO:0000256" key="6">
    <source>
        <dbReference type="ARBA" id="ARBA00023163"/>
    </source>
</evidence>
<dbReference type="EMBL" id="FNYH01000006">
    <property type="protein sequence ID" value="SEI64926.1"/>
    <property type="molecule type" value="Genomic_DNA"/>
</dbReference>
<keyword evidence="3 7" id="KW-0862">Zinc</keyword>
<evidence type="ECO:0000256" key="4">
    <source>
        <dbReference type="ARBA" id="ARBA00023015"/>
    </source>
</evidence>
<reference evidence="11" key="1">
    <citation type="submission" date="2016-10" db="EMBL/GenBank/DDBJ databases">
        <authorList>
            <person name="Varghese N."/>
            <person name="Submissions S."/>
        </authorList>
    </citation>
    <scope>NUCLEOTIDE SEQUENCE [LARGE SCALE GENOMIC DNA]</scope>
    <source>
        <strain evidence="11">DSM 7165</strain>
    </source>
</reference>
<dbReference type="PANTHER" id="PTHR33202:SF6">
    <property type="entry name" value="ZINC UPTAKE REGULATION PROTEIN"/>
    <property type="match status" value="1"/>
</dbReference>
<dbReference type="InterPro" id="IPR002481">
    <property type="entry name" value="FUR"/>
</dbReference>
<dbReference type="InterPro" id="IPR036390">
    <property type="entry name" value="WH_DNA-bd_sf"/>
</dbReference>
<comment type="subunit">
    <text evidence="9">Homodimer.</text>
</comment>
<dbReference type="SUPFAM" id="SSF46785">
    <property type="entry name" value="Winged helix' DNA-binding domain"/>
    <property type="match status" value="1"/>
</dbReference>
<feature type="binding site" evidence="7">
    <location>
        <position position="106"/>
    </location>
    <ligand>
        <name>Zn(2+)</name>
        <dbReference type="ChEBI" id="CHEBI:29105"/>
    </ligand>
</feature>
<accession>A0A1H6SDN8</accession>
<keyword evidence="7 9" id="KW-0479">Metal-binding</keyword>
<keyword evidence="4 9" id="KW-0805">Transcription regulation</keyword>
<dbReference type="Pfam" id="PF01475">
    <property type="entry name" value="FUR"/>
    <property type="match status" value="1"/>
</dbReference>
<gene>
    <name evidence="9" type="primary">fur</name>
    <name evidence="10" type="ORF">SAMN05421831_10698</name>
</gene>
<keyword evidence="8 9" id="KW-0408">Iron</keyword>
<dbReference type="GO" id="GO:0008270">
    <property type="term" value="F:zinc ion binding"/>
    <property type="evidence" value="ECO:0007669"/>
    <property type="project" value="TreeGrafter"/>
</dbReference>
<evidence type="ECO:0000256" key="2">
    <source>
        <dbReference type="ARBA" id="ARBA00022491"/>
    </source>
</evidence>
<name>A0A1H6SDN8_9GAMM</name>